<keyword evidence="2" id="KW-0902">Two-component regulatory system</keyword>
<keyword evidence="3" id="KW-0805">Transcription regulation</keyword>
<keyword evidence="5" id="KW-0804">Transcription</keyword>
<sequence length="124" mass="13855">MARSVLIVDDEPNIVISLEFLVRQAGFEPRIARDGDAALAAVAEKLPDLILLDVMMPKRDGYDVCQTIRANPAWASVRIIMLTARGREIDREKGFAMGVDDYVTKPFSTRDVVELIKHYLDPAP</sequence>
<keyword evidence="4" id="KW-0238">DNA-binding</keyword>
<keyword evidence="9" id="KW-1185">Reference proteome</keyword>
<dbReference type="RefSeq" id="WP_068494167.1">
    <property type="nucleotide sequence ID" value="NZ_LWQT01000077.1"/>
</dbReference>
<dbReference type="Pfam" id="PF00072">
    <property type="entry name" value="Response_reg"/>
    <property type="match status" value="1"/>
</dbReference>
<dbReference type="OrthoDB" id="9801602at2"/>
<keyword evidence="1 6" id="KW-0597">Phosphoprotein</keyword>
<organism evidence="8 9">
    <name type="scientific">Paramagnetospirillum marisnigri</name>
    <dbReference type="NCBI Taxonomy" id="1285242"/>
    <lineage>
        <taxon>Bacteria</taxon>
        <taxon>Pseudomonadati</taxon>
        <taxon>Pseudomonadota</taxon>
        <taxon>Alphaproteobacteria</taxon>
        <taxon>Rhodospirillales</taxon>
        <taxon>Magnetospirillaceae</taxon>
        <taxon>Paramagnetospirillum</taxon>
    </lineage>
</organism>
<dbReference type="CDD" id="cd17574">
    <property type="entry name" value="REC_OmpR"/>
    <property type="match status" value="1"/>
</dbReference>
<dbReference type="FunFam" id="3.40.50.2300:FF:000001">
    <property type="entry name" value="DNA-binding response regulator PhoB"/>
    <property type="match status" value="1"/>
</dbReference>
<evidence type="ECO:0000256" key="2">
    <source>
        <dbReference type="ARBA" id="ARBA00023012"/>
    </source>
</evidence>
<evidence type="ECO:0000256" key="1">
    <source>
        <dbReference type="ARBA" id="ARBA00022553"/>
    </source>
</evidence>
<dbReference type="GO" id="GO:0003677">
    <property type="term" value="F:DNA binding"/>
    <property type="evidence" value="ECO:0007669"/>
    <property type="project" value="UniProtKB-KW"/>
</dbReference>
<dbReference type="GO" id="GO:0000160">
    <property type="term" value="P:phosphorelay signal transduction system"/>
    <property type="evidence" value="ECO:0007669"/>
    <property type="project" value="UniProtKB-KW"/>
</dbReference>
<dbReference type="PANTHER" id="PTHR44591">
    <property type="entry name" value="STRESS RESPONSE REGULATOR PROTEIN 1"/>
    <property type="match status" value="1"/>
</dbReference>
<dbReference type="PANTHER" id="PTHR44591:SF3">
    <property type="entry name" value="RESPONSE REGULATORY DOMAIN-CONTAINING PROTEIN"/>
    <property type="match status" value="1"/>
</dbReference>
<comment type="caution">
    <text evidence="8">The sequence shown here is derived from an EMBL/GenBank/DDBJ whole genome shotgun (WGS) entry which is preliminary data.</text>
</comment>
<feature type="domain" description="Response regulatory" evidence="7">
    <location>
        <begin position="4"/>
        <end position="120"/>
    </location>
</feature>
<dbReference type="InterPro" id="IPR001789">
    <property type="entry name" value="Sig_transdc_resp-reg_receiver"/>
</dbReference>
<dbReference type="PROSITE" id="PS50110">
    <property type="entry name" value="RESPONSE_REGULATORY"/>
    <property type="match status" value="1"/>
</dbReference>
<protein>
    <submittedName>
        <fullName evidence="8">Two-component system response regulator</fullName>
    </submittedName>
</protein>
<evidence type="ECO:0000256" key="3">
    <source>
        <dbReference type="ARBA" id="ARBA00023015"/>
    </source>
</evidence>
<dbReference type="SUPFAM" id="SSF52172">
    <property type="entry name" value="CheY-like"/>
    <property type="match status" value="1"/>
</dbReference>
<reference evidence="8 9" key="1">
    <citation type="submission" date="2016-04" db="EMBL/GenBank/DDBJ databases">
        <title>Draft genome sequence of freshwater magnetotactic bacteria Magnetospirillum marisnigri SP-1 and Magnetospirillum moscoviense BB-1.</title>
        <authorList>
            <person name="Koziaeva V."/>
            <person name="Dziuba M.V."/>
            <person name="Ivanov T.M."/>
            <person name="Kuznetsov B."/>
            <person name="Grouzdev D.S."/>
        </authorList>
    </citation>
    <scope>NUCLEOTIDE SEQUENCE [LARGE SCALE GENOMIC DNA]</scope>
    <source>
        <strain evidence="8 9">SP-1</strain>
    </source>
</reference>
<dbReference type="Proteomes" id="UP000078428">
    <property type="component" value="Unassembled WGS sequence"/>
</dbReference>
<accession>A0A178MIS8</accession>
<evidence type="ECO:0000313" key="8">
    <source>
        <dbReference type="EMBL" id="OAN48028.1"/>
    </source>
</evidence>
<feature type="modified residue" description="4-aspartylphosphate" evidence="6">
    <location>
        <position position="53"/>
    </location>
</feature>
<dbReference type="InterPro" id="IPR011006">
    <property type="entry name" value="CheY-like_superfamily"/>
</dbReference>
<gene>
    <name evidence="8" type="ORF">A6A04_04520</name>
</gene>
<evidence type="ECO:0000313" key="9">
    <source>
        <dbReference type="Proteomes" id="UP000078428"/>
    </source>
</evidence>
<dbReference type="STRING" id="1285242.A6A04_04520"/>
<evidence type="ECO:0000256" key="5">
    <source>
        <dbReference type="ARBA" id="ARBA00023163"/>
    </source>
</evidence>
<dbReference type="Gene3D" id="3.40.50.2300">
    <property type="match status" value="1"/>
</dbReference>
<proteinExistence type="predicted"/>
<evidence type="ECO:0000256" key="4">
    <source>
        <dbReference type="ARBA" id="ARBA00023125"/>
    </source>
</evidence>
<dbReference type="AlphaFoldDB" id="A0A178MIS8"/>
<evidence type="ECO:0000256" key="6">
    <source>
        <dbReference type="PROSITE-ProRule" id="PRU00169"/>
    </source>
</evidence>
<dbReference type="InterPro" id="IPR050595">
    <property type="entry name" value="Bact_response_regulator"/>
</dbReference>
<dbReference type="EMBL" id="LWQT01000077">
    <property type="protein sequence ID" value="OAN48028.1"/>
    <property type="molecule type" value="Genomic_DNA"/>
</dbReference>
<name>A0A178MIS8_9PROT</name>
<evidence type="ECO:0000259" key="7">
    <source>
        <dbReference type="PROSITE" id="PS50110"/>
    </source>
</evidence>
<dbReference type="SMART" id="SM00448">
    <property type="entry name" value="REC"/>
    <property type="match status" value="1"/>
</dbReference>